<keyword evidence="2" id="KW-1185">Reference proteome</keyword>
<proteinExistence type="predicted"/>
<protein>
    <submittedName>
        <fullName evidence="1">Uncharacterized protein</fullName>
    </submittedName>
</protein>
<reference evidence="1 2" key="1">
    <citation type="submission" date="2021-07" db="EMBL/GenBank/DDBJ databases">
        <title>Genome data of Colletotrichum spaethianum.</title>
        <authorList>
            <person name="Utami Y.D."/>
            <person name="Hiruma K."/>
        </authorList>
    </citation>
    <scope>NUCLEOTIDE SEQUENCE [LARGE SCALE GENOMIC DNA]</scope>
    <source>
        <strain evidence="1 2">MAFF 242679</strain>
    </source>
</reference>
<evidence type="ECO:0000313" key="2">
    <source>
        <dbReference type="Proteomes" id="UP001055172"/>
    </source>
</evidence>
<organism evidence="1 2">
    <name type="scientific">Colletotrichum liriopes</name>
    <dbReference type="NCBI Taxonomy" id="708192"/>
    <lineage>
        <taxon>Eukaryota</taxon>
        <taxon>Fungi</taxon>
        <taxon>Dikarya</taxon>
        <taxon>Ascomycota</taxon>
        <taxon>Pezizomycotina</taxon>
        <taxon>Sordariomycetes</taxon>
        <taxon>Hypocreomycetidae</taxon>
        <taxon>Glomerellales</taxon>
        <taxon>Glomerellaceae</taxon>
        <taxon>Colletotrichum</taxon>
        <taxon>Colletotrichum spaethianum species complex</taxon>
    </lineage>
</organism>
<dbReference type="AlphaFoldDB" id="A0AA37LSD8"/>
<name>A0AA37LSD8_9PEZI</name>
<dbReference type="EMBL" id="BPPX01000012">
    <property type="protein sequence ID" value="GJC83650.1"/>
    <property type="molecule type" value="Genomic_DNA"/>
</dbReference>
<accession>A0AA37LSD8</accession>
<dbReference type="Proteomes" id="UP001055172">
    <property type="component" value="Unassembled WGS sequence"/>
</dbReference>
<evidence type="ECO:0000313" key="1">
    <source>
        <dbReference type="EMBL" id="GJC83650.1"/>
    </source>
</evidence>
<sequence>MRLDNIFPSRNELPGRLALPIPPAFVFDHRKDSVPSTTSCPYGLMTMLADAVLLSLTHDHLVKRPLSHRRKHAFRDNASLAEPGEAISHGKRGWAKPLVLARCTSAFAP</sequence>
<gene>
    <name evidence="1" type="ORF">ColLi_06488</name>
</gene>
<comment type="caution">
    <text evidence="1">The sequence shown here is derived from an EMBL/GenBank/DDBJ whole genome shotgun (WGS) entry which is preliminary data.</text>
</comment>